<sequence length="94" mass="11086">MINPKTLDFLKKLAKNNNRTWFKEHKSEFDAINKDFLEFVEELAQDIARFDKRIADSLHDKSTVKVFRIYKDVRFSKDKSPYKLNLGGTITPYG</sequence>
<accession>A0A955RJC0</accession>
<dbReference type="NCBIfam" id="TIGR02453">
    <property type="entry name" value="TIGR02453 family protein"/>
    <property type="match status" value="1"/>
</dbReference>
<name>A0A955RJC0_9BACT</name>
<protein>
    <submittedName>
        <fullName evidence="1">DUF2461 domain-containing protein</fullName>
    </submittedName>
</protein>
<reference evidence="1" key="2">
    <citation type="journal article" date="2021" name="Microbiome">
        <title>Successional dynamics and alternative stable states in a saline activated sludge microbial community over 9 years.</title>
        <authorList>
            <person name="Wang Y."/>
            <person name="Ye J."/>
            <person name="Ju F."/>
            <person name="Liu L."/>
            <person name="Boyd J.A."/>
            <person name="Deng Y."/>
            <person name="Parks D.H."/>
            <person name="Jiang X."/>
            <person name="Yin X."/>
            <person name="Woodcroft B.J."/>
            <person name="Tyson G.W."/>
            <person name="Hugenholtz P."/>
            <person name="Polz M.F."/>
            <person name="Zhang T."/>
        </authorList>
    </citation>
    <scope>NUCLEOTIDE SEQUENCE</scope>
    <source>
        <strain evidence="1">HKST-UBA14</strain>
    </source>
</reference>
<proteinExistence type="predicted"/>
<dbReference type="AlphaFoldDB" id="A0A955RJC0"/>
<dbReference type="EMBL" id="JAGQLK010000104">
    <property type="protein sequence ID" value="MCA9383638.1"/>
    <property type="molecule type" value="Genomic_DNA"/>
</dbReference>
<feature type="non-terminal residue" evidence="1">
    <location>
        <position position="94"/>
    </location>
</feature>
<organism evidence="1 2">
    <name type="scientific">Candidatus Dojkabacteria bacterium</name>
    <dbReference type="NCBI Taxonomy" id="2099670"/>
    <lineage>
        <taxon>Bacteria</taxon>
        <taxon>Candidatus Dojkabacteria</taxon>
    </lineage>
</organism>
<dbReference type="InterPro" id="IPR012808">
    <property type="entry name" value="CHP02453"/>
</dbReference>
<gene>
    <name evidence="1" type="ORF">KC909_04685</name>
</gene>
<dbReference type="Pfam" id="PF09365">
    <property type="entry name" value="DUF2461"/>
    <property type="match status" value="1"/>
</dbReference>
<dbReference type="Proteomes" id="UP000783287">
    <property type="component" value="Unassembled WGS sequence"/>
</dbReference>
<comment type="caution">
    <text evidence="1">The sequence shown here is derived from an EMBL/GenBank/DDBJ whole genome shotgun (WGS) entry which is preliminary data.</text>
</comment>
<dbReference type="PANTHER" id="PTHR36452:SF1">
    <property type="entry name" value="DUF2461 DOMAIN-CONTAINING PROTEIN"/>
    <property type="match status" value="1"/>
</dbReference>
<evidence type="ECO:0000313" key="2">
    <source>
        <dbReference type="Proteomes" id="UP000783287"/>
    </source>
</evidence>
<reference evidence="1" key="1">
    <citation type="submission" date="2020-04" db="EMBL/GenBank/DDBJ databases">
        <authorList>
            <person name="Zhang T."/>
        </authorList>
    </citation>
    <scope>NUCLEOTIDE SEQUENCE</scope>
    <source>
        <strain evidence="1">HKST-UBA14</strain>
    </source>
</reference>
<evidence type="ECO:0000313" key="1">
    <source>
        <dbReference type="EMBL" id="MCA9383638.1"/>
    </source>
</evidence>
<dbReference type="PANTHER" id="PTHR36452">
    <property type="entry name" value="CHROMOSOME 12, WHOLE GENOME SHOTGUN SEQUENCE"/>
    <property type="match status" value="1"/>
</dbReference>